<keyword evidence="11 13" id="KW-0472">Membrane</keyword>
<evidence type="ECO:0000313" key="15">
    <source>
        <dbReference type="EMBL" id="MFB9233364.1"/>
    </source>
</evidence>
<protein>
    <submittedName>
        <fullName evidence="15">Cytochrome b/b6 domain-containing protein</fullName>
    </submittedName>
</protein>
<evidence type="ECO:0000256" key="13">
    <source>
        <dbReference type="SAM" id="Phobius"/>
    </source>
</evidence>
<dbReference type="InterPro" id="IPR036761">
    <property type="entry name" value="TTHA0802/YceI-like_sf"/>
</dbReference>
<evidence type="ECO:0000313" key="16">
    <source>
        <dbReference type="Proteomes" id="UP001589683"/>
    </source>
</evidence>
<evidence type="ECO:0000259" key="14">
    <source>
        <dbReference type="SMART" id="SM00867"/>
    </source>
</evidence>
<evidence type="ECO:0000256" key="7">
    <source>
        <dbReference type="ARBA" id="ARBA00022723"/>
    </source>
</evidence>
<feature type="transmembrane region" description="Helical" evidence="13">
    <location>
        <begin position="203"/>
        <end position="223"/>
    </location>
</feature>
<evidence type="ECO:0000256" key="1">
    <source>
        <dbReference type="ARBA" id="ARBA00001970"/>
    </source>
</evidence>
<evidence type="ECO:0000256" key="5">
    <source>
        <dbReference type="ARBA" id="ARBA00022617"/>
    </source>
</evidence>
<evidence type="ECO:0000256" key="4">
    <source>
        <dbReference type="ARBA" id="ARBA00022475"/>
    </source>
</evidence>
<name>A0ABV5JIZ8_9RHOB</name>
<keyword evidence="7" id="KW-0479">Metal-binding</keyword>
<keyword evidence="9 13" id="KW-1133">Transmembrane helix</keyword>
<feature type="transmembrane region" description="Helical" evidence="13">
    <location>
        <begin position="58"/>
        <end position="76"/>
    </location>
</feature>
<keyword evidence="8" id="KW-0249">Electron transport</keyword>
<evidence type="ECO:0000256" key="8">
    <source>
        <dbReference type="ARBA" id="ARBA00022982"/>
    </source>
</evidence>
<dbReference type="SUPFAM" id="SSF101874">
    <property type="entry name" value="YceI-like"/>
    <property type="match status" value="1"/>
</dbReference>
<dbReference type="Gene3D" id="1.20.950.20">
    <property type="entry name" value="Transmembrane di-heme cytochromes, Chain C"/>
    <property type="match status" value="1"/>
</dbReference>
<dbReference type="InterPro" id="IPR052168">
    <property type="entry name" value="Cytochrome_b561_oxidase"/>
</dbReference>
<keyword evidence="5" id="KW-0349">Heme</keyword>
<comment type="cofactor">
    <cofactor evidence="1">
        <name>heme b</name>
        <dbReference type="ChEBI" id="CHEBI:60344"/>
    </cofactor>
</comment>
<comment type="similarity">
    <text evidence="12">Belongs to the cytochrome b561 family.</text>
</comment>
<dbReference type="SUPFAM" id="SSF81342">
    <property type="entry name" value="Transmembrane di-heme cytochromes"/>
    <property type="match status" value="1"/>
</dbReference>
<keyword evidence="4" id="KW-1003">Cell membrane</keyword>
<feature type="transmembrane region" description="Helical" evidence="13">
    <location>
        <begin position="97"/>
        <end position="118"/>
    </location>
</feature>
<dbReference type="InterPro" id="IPR016174">
    <property type="entry name" value="Di-haem_cyt_TM"/>
</dbReference>
<dbReference type="InterPro" id="IPR007372">
    <property type="entry name" value="Lipid/polyisoprenoid-bd_YceI"/>
</dbReference>
<dbReference type="Proteomes" id="UP001589683">
    <property type="component" value="Unassembled WGS sequence"/>
</dbReference>
<dbReference type="Pfam" id="PF04264">
    <property type="entry name" value="YceI"/>
    <property type="match status" value="1"/>
</dbReference>
<comment type="subcellular location">
    <subcellularLocation>
        <location evidence="2">Cell membrane</location>
        <topology evidence="2">Multi-pass membrane protein</topology>
    </subcellularLocation>
</comment>
<evidence type="ECO:0000256" key="10">
    <source>
        <dbReference type="ARBA" id="ARBA00023004"/>
    </source>
</evidence>
<proteinExistence type="inferred from homology"/>
<sequence length="401" mass="43834">MALQNTSTRFGAVTKIFHWLTALLILTLIPLGIIAHGAPFSTGEEIAFKALLFSIHKTLGVTAFFVALTRILWALTQPKPRLLNADHKAEAFLAETIHWLLYSALLLVPLTGWIHHAATTGFAPIWWPFGQELPFVPKDTHLAHLFASLHFSFERVLAFSVLLHIAGAVKHHLIDKDATLRRMLPGQPPLPALLPDHKNRLPILGAVAVYPFALTVGAFLWYFPGLETVEVTPTTELEESSGNWKVSEGTLSLTIKQFGSDVTGEFGEWSADITFDDTPGLQNPGSVKVTVNTTSLSLGSVTDQAMGPDFFDVQNHPQAVFLAKIFPVPDGYVAEGTLTLKGIEVPITLPFSLRIEEDAVRMNANTTLQRLDFGIGSNMPDESSLGFSVGVSIELNALRND</sequence>
<comment type="caution">
    <text evidence="15">The sequence shown here is derived from an EMBL/GenBank/DDBJ whole genome shotgun (WGS) entry which is preliminary data.</text>
</comment>
<accession>A0ABV5JIZ8</accession>
<feature type="transmembrane region" description="Helical" evidence="13">
    <location>
        <begin position="156"/>
        <end position="174"/>
    </location>
</feature>
<dbReference type="Pfam" id="PF01292">
    <property type="entry name" value="Ni_hydr_CYTB"/>
    <property type="match status" value="1"/>
</dbReference>
<evidence type="ECO:0000256" key="11">
    <source>
        <dbReference type="ARBA" id="ARBA00023136"/>
    </source>
</evidence>
<dbReference type="RefSeq" id="WP_213888284.1">
    <property type="nucleotide sequence ID" value="NZ_JAGFNU010000003.1"/>
</dbReference>
<evidence type="ECO:0000256" key="12">
    <source>
        <dbReference type="ARBA" id="ARBA00037975"/>
    </source>
</evidence>
<gene>
    <name evidence="15" type="ORF">ACFFUT_16350</name>
</gene>
<keyword evidence="6 13" id="KW-0812">Transmembrane</keyword>
<evidence type="ECO:0000256" key="6">
    <source>
        <dbReference type="ARBA" id="ARBA00022692"/>
    </source>
</evidence>
<feature type="domain" description="Lipid/polyisoprenoid-binding YceI-like" evidence="14">
    <location>
        <begin position="243"/>
        <end position="398"/>
    </location>
</feature>
<dbReference type="PANTHER" id="PTHR30529">
    <property type="entry name" value="CYTOCHROME B561"/>
    <property type="match status" value="1"/>
</dbReference>
<dbReference type="PANTHER" id="PTHR30529:SF1">
    <property type="entry name" value="CYTOCHROME B561 HOMOLOG 2"/>
    <property type="match status" value="1"/>
</dbReference>
<evidence type="ECO:0000256" key="3">
    <source>
        <dbReference type="ARBA" id="ARBA00022448"/>
    </source>
</evidence>
<organism evidence="15 16">
    <name type="scientific">Pseudohalocynthiibacter aestuariivivens</name>
    <dbReference type="NCBI Taxonomy" id="1591409"/>
    <lineage>
        <taxon>Bacteria</taxon>
        <taxon>Pseudomonadati</taxon>
        <taxon>Pseudomonadota</taxon>
        <taxon>Alphaproteobacteria</taxon>
        <taxon>Rhodobacterales</taxon>
        <taxon>Paracoccaceae</taxon>
        <taxon>Pseudohalocynthiibacter</taxon>
    </lineage>
</organism>
<evidence type="ECO:0000256" key="9">
    <source>
        <dbReference type="ARBA" id="ARBA00022989"/>
    </source>
</evidence>
<reference evidence="15 16" key="1">
    <citation type="submission" date="2024-09" db="EMBL/GenBank/DDBJ databases">
        <authorList>
            <person name="Sun Q."/>
            <person name="Mori K."/>
        </authorList>
    </citation>
    <scope>NUCLEOTIDE SEQUENCE [LARGE SCALE GENOMIC DNA]</scope>
    <source>
        <strain evidence="15 16">CECT 8726</strain>
    </source>
</reference>
<keyword evidence="3" id="KW-0813">Transport</keyword>
<dbReference type="EMBL" id="JBHMEA010000049">
    <property type="protein sequence ID" value="MFB9233364.1"/>
    <property type="molecule type" value="Genomic_DNA"/>
</dbReference>
<evidence type="ECO:0000256" key="2">
    <source>
        <dbReference type="ARBA" id="ARBA00004651"/>
    </source>
</evidence>
<dbReference type="InterPro" id="IPR011577">
    <property type="entry name" value="Cyt_b561_bac/Ni-Hgenase"/>
</dbReference>
<keyword evidence="16" id="KW-1185">Reference proteome</keyword>
<feature type="transmembrane region" description="Helical" evidence="13">
    <location>
        <begin position="16"/>
        <end position="38"/>
    </location>
</feature>
<dbReference type="Gene3D" id="2.40.128.110">
    <property type="entry name" value="Lipid/polyisoprenoid-binding, YceI-like"/>
    <property type="match status" value="1"/>
</dbReference>
<dbReference type="SMART" id="SM00867">
    <property type="entry name" value="YceI"/>
    <property type="match status" value="1"/>
</dbReference>
<keyword evidence="10" id="KW-0408">Iron</keyword>